<reference evidence="3" key="1">
    <citation type="submission" date="2017-03" db="EMBL/GenBank/DDBJ databases">
        <title>Phytopthora megakarya and P. palmivora, two closely related causual agents of cacao black pod achieved similar genome size and gene model numbers by different mechanisms.</title>
        <authorList>
            <person name="Ali S."/>
            <person name="Shao J."/>
            <person name="Larry D.J."/>
            <person name="Kronmiller B."/>
            <person name="Shen D."/>
            <person name="Strem M.D."/>
            <person name="Melnick R.L."/>
            <person name="Guiltinan M.J."/>
            <person name="Tyler B.M."/>
            <person name="Meinhardt L.W."/>
            <person name="Bailey B.A."/>
        </authorList>
    </citation>
    <scope>NUCLEOTIDE SEQUENCE [LARGE SCALE GENOMIC DNA]</scope>
    <source>
        <strain evidence="3">zdho120</strain>
    </source>
</reference>
<dbReference type="Proteomes" id="UP000198211">
    <property type="component" value="Unassembled WGS sequence"/>
</dbReference>
<accession>A0A225VUY7</accession>
<evidence type="ECO:0000256" key="1">
    <source>
        <dbReference type="SAM" id="MobiDB-lite"/>
    </source>
</evidence>
<feature type="compositionally biased region" description="Basic and acidic residues" evidence="1">
    <location>
        <begin position="215"/>
        <end position="258"/>
    </location>
</feature>
<keyword evidence="3" id="KW-1185">Reference proteome</keyword>
<protein>
    <submittedName>
        <fullName evidence="2">Uncharacterized protein</fullName>
    </submittedName>
</protein>
<evidence type="ECO:0000313" key="3">
    <source>
        <dbReference type="Proteomes" id="UP000198211"/>
    </source>
</evidence>
<dbReference type="OrthoDB" id="60765at2759"/>
<proteinExistence type="predicted"/>
<gene>
    <name evidence="2" type="ORF">PHMEG_00018072</name>
</gene>
<comment type="caution">
    <text evidence="2">The sequence shown here is derived from an EMBL/GenBank/DDBJ whole genome shotgun (WGS) entry which is preliminary data.</text>
</comment>
<organism evidence="2 3">
    <name type="scientific">Phytophthora megakarya</name>
    <dbReference type="NCBI Taxonomy" id="4795"/>
    <lineage>
        <taxon>Eukaryota</taxon>
        <taxon>Sar</taxon>
        <taxon>Stramenopiles</taxon>
        <taxon>Oomycota</taxon>
        <taxon>Peronosporomycetes</taxon>
        <taxon>Peronosporales</taxon>
        <taxon>Peronosporaceae</taxon>
        <taxon>Phytophthora</taxon>
    </lineage>
</organism>
<name>A0A225VUY7_9STRA</name>
<feature type="region of interest" description="Disordered" evidence="1">
    <location>
        <begin position="214"/>
        <end position="258"/>
    </location>
</feature>
<sequence>MKSTTATFTSTPATAFLHPKKCIGGMGAPITYSFEERVFGPGDTPPEKAAAKLDIVESLRSRILSADKPQWNQSTSNWDDMQMNGKCYKRTNIHAERNRSNMFGYNFRAEKLPKKNPTLKTKSNRFNTGILEVIMKDEYEGEAFGNERVMRGIAKCTEELPNHPDLYDSKPWNQSVELTESDREHHGIAKCTEELPNHPDLYDSKPWNQSVELTQSDREHHVPRQSNSEKWRHKIGSKDNYKSPEQLSKEISERKRKEKQEIIAAISNQRF</sequence>
<dbReference type="EMBL" id="NBNE01002856">
    <property type="protein sequence ID" value="OWZ09256.1"/>
    <property type="molecule type" value="Genomic_DNA"/>
</dbReference>
<dbReference type="AlphaFoldDB" id="A0A225VUY7"/>
<evidence type="ECO:0000313" key="2">
    <source>
        <dbReference type="EMBL" id="OWZ09256.1"/>
    </source>
</evidence>